<evidence type="ECO:0000256" key="1">
    <source>
        <dbReference type="ARBA" id="ARBA00022679"/>
    </source>
</evidence>
<feature type="region of interest" description="Disordered" evidence="4">
    <location>
        <begin position="634"/>
        <end position="661"/>
    </location>
</feature>
<name>A0A8J3Z362_9ACTN</name>
<dbReference type="GO" id="GO:0000155">
    <property type="term" value="F:phosphorelay sensor kinase activity"/>
    <property type="evidence" value="ECO:0007669"/>
    <property type="project" value="InterPro"/>
</dbReference>
<keyword evidence="5" id="KW-0472">Membrane</keyword>
<feature type="transmembrane region" description="Helical" evidence="5">
    <location>
        <begin position="41"/>
        <end position="59"/>
    </location>
</feature>
<dbReference type="CDD" id="cd16917">
    <property type="entry name" value="HATPase_UhpB-NarQ-NarX-like"/>
    <property type="match status" value="1"/>
</dbReference>
<feature type="transmembrane region" description="Helical" evidence="5">
    <location>
        <begin position="115"/>
        <end position="136"/>
    </location>
</feature>
<dbReference type="Gene3D" id="1.20.5.1930">
    <property type="match status" value="1"/>
</dbReference>
<reference evidence="8" key="1">
    <citation type="submission" date="2021-01" db="EMBL/GenBank/DDBJ databases">
        <title>Whole genome shotgun sequence of Virgisporangium aurantiacum NBRC 16421.</title>
        <authorList>
            <person name="Komaki H."/>
            <person name="Tamura T."/>
        </authorList>
    </citation>
    <scope>NUCLEOTIDE SEQUENCE</scope>
    <source>
        <strain evidence="8">NBRC 16421</strain>
    </source>
</reference>
<gene>
    <name evidence="8" type="ORF">Vau01_042650</name>
</gene>
<feature type="transmembrane region" description="Helical" evidence="5">
    <location>
        <begin position="294"/>
        <end position="312"/>
    </location>
</feature>
<evidence type="ECO:0000256" key="4">
    <source>
        <dbReference type="SAM" id="MobiDB-lite"/>
    </source>
</evidence>
<comment type="caution">
    <text evidence="8">The sequence shown here is derived from an EMBL/GenBank/DDBJ whole genome shotgun (WGS) entry which is preliminary data.</text>
</comment>
<keyword evidence="5" id="KW-1133">Transmembrane helix</keyword>
<feature type="transmembrane region" description="Helical" evidence="5">
    <location>
        <begin position="367"/>
        <end position="384"/>
    </location>
</feature>
<dbReference type="Proteomes" id="UP000612585">
    <property type="component" value="Unassembled WGS sequence"/>
</dbReference>
<evidence type="ECO:0000313" key="8">
    <source>
        <dbReference type="EMBL" id="GIJ56749.1"/>
    </source>
</evidence>
<dbReference type="PANTHER" id="PTHR24421:SF63">
    <property type="entry name" value="SENSOR HISTIDINE KINASE DESK"/>
    <property type="match status" value="1"/>
</dbReference>
<organism evidence="8 9">
    <name type="scientific">Virgisporangium aurantiacum</name>
    <dbReference type="NCBI Taxonomy" id="175570"/>
    <lineage>
        <taxon>Bacteria</taxon>
        <taxon>Bacillati</taxon>
        <taxon>Actinomycetota</taxon>
        <taxon>Actinomycetes</taxon>
        <taxon>Micromonosporales</taxon>
        <taxon>Micromonosporaceae</taxon>
        <taxon>Virgisporangium</taxon>
    </lineage>
</organism>
<dbReference type="AlphaFoldDB" id="A0A8J3Z362"/>
<dbReference type="Pfam" id="PF02518">
    <property type="entry name" value="HATPase_c"/>
    <property type="match status" value="1"/>
</dbReference>
<dbReference type="EMBL" id="BOPG01000026">
    <property type="protein sequence ID" value="GIJ56749.1"/>
    <property type="molecule type" value="Genomic_DNA"/>
</dbReference>
<keyword evidence="1" id="KW-0808">Transferase</keyword>
<keyword evidence="5" id="KW-0812">Transmembrane</keyword>
<keyword evidence="9" id="KW-1185">Reference proteome</keyword>
<feature type="transmembrane region" description="Helical" evidence="5">
    <location>
        <begin position="267"/>
        <end position="288"/>
    </location>
</feature>
<dbReference type="InterPro" id="IPR050482">
    <property type="entry name" value="Sensor_HK_TwoCompSys"/>
</dbReference>
<evidence type="ECO:0000256" key="2">
    <source>
        <dbReference type="ARBA" id="ARBA00022777"/>
    </source>
</evidence>
<evidence type="ECO:0000256" key="3">
    <source>
        <dbReference type="ARBA" id="ARBA00023012"/>
    </source>
</evidence>
<feature type="transmembrane region" description="Helical" evidence="5">
    <location>
        <begin position="390"/>
        <end position="410"/>
    </location>
</feature>
<feature type="compositionally biased region" description="Basic and acidic residues" evidence="4">
    <location>
        <begin position="638"/>
        <end position="650"/>
    </location>
</feature>
<proteinExistence type="predicted"/>
<keyword evidence="3" id="KW-0902">Two-component regulatory system</keyword>
<feature type="transmembrane region" description="Helical" evidence="5">
    <location>
        <begin position="92"/>
        <end position="108"/>
    </location>
</feature>
<sequence>MADVGTRPELTPDRAWAIPTAFLCLLLPARAGVAVGYGNGATGVCATVALFALPLMYTVPRGRVIWERHPWWLLSAQAVLTYAPFAVWGRTWVVGLSGLLAGLVLLTVRTPLSWWLFVTIVAVEGVLRIGVFDLYPASELQYYSWVFVVPIDMALPLFGLVRLSDLVSDLHATRSELAGAVVTQERLRTSARLRAAVGDRLEIVTAHSRATIAALSHSPDRVHPHLVMAAGVARQAAEQVRLTVDEEQRAPDRPAPRRTGSTVAPRLAVLVLVVDLSVFAIHHAMIVVDAPTGPAQTVAAVGAIAAIVALQLRHSLARRGGGRPAGWRVTLPVQALLPFTDFVHATLLGLPGFPAGSALLLLRGRRAWVAFTAIGCSMATYWLLRHPEDLGGVVYLAGLSASTGLAVYGLSRLRDLAEELAVARQRLVRAAVEQERLRVSQDTHDLLGLSLSAIALKCDLAGRLAGRDNARTRAELHAVLRLAAQAQADIRAVTTGRHGLTLRTELAAARDVLATADVRVRLPPAETGVPLPSDVEAVLATVLREAVTNVLRHSKATRCDIELTARAAVTLRVTNDGADGSPRPTEQAGGGHGLTNLTARIAYHGGTLTTRAADGRFALTAHIPLPAVESDGVVGKDPLTRGDPTHRGDDAVGGTVLGDEP</sequence>
<feature type="domain" description="Signal transduction histidine kinase subgroup 3 dimerisation and phosphoacceptor" evidence="7">
    <location>
        <begin position="435"/>
        <end position="494"/>
    </location>
</feature>
<evidence type="ECO:0000259" key="6">
    <source>
        <dbReference type="Pfam" id="PF02518"/>
    </source>
</evidence>
<evidence type="ECO:0008006" key="10">
    <source>
        <dbReference type="Google" id="ProtNLM"/>
    </source>
</evidence>
<feature type="region of interest" description="Disordered" evidence="4">
    <location>
        <begin position="574"/>
        <end position="593"/>
    </location>
</feature>
<dbReference type="Pfam" id="PF07730">
    <property type="entry name" value="HisKA_3"/>
    <property type="match status" value="1"/>
</dbReference>
<feature type="domain" description="Histidine kinase/HSP90-like ATPase" evidence="6">
    <location>
        <begin position="537"/>
        <end position="625"/>
    </location>
</feature>
<dbReference type="SUPFAM" id="SSF55874">
    <property type="entry name" value="ATPase domain of HSP90 chaperone/DNA topoisomerase II/histidine kinase"/>
    <property type="match status" value="1"/>
</dbReference>
<dbReference type="InterPro" id="IPR003594">
    <property type="entry name" value="HATPase_dom"/>
</dbReference>
<dbReference type="GO" id="GO:0046983">
    <property type="term" value="F:protein dimerization activity"/>
    <property type="evidence" value="ECO:0007669"/>
    <property type="project" value="InterPro"/>
</dbReference>
<accession>A0A8J3Z362</accession>
<dbReference type="PANTHER" id="PTHR24421">
    <property type="entry name" value="NITRATE/NITRITE SENSOR PROTEIN NARX-RELATED"/>
    <property type="match status" value="1"/>
</dbReference>
<evidence type="ECO:0000256" key="5">
    <source>
        <dbReference type="SAM" id="Phobius"/>
    </source>
</evidence>
<dbReference type="Gene3D" id="3.30.565.10">
    <property type="entry name" value="Histidine kinase-like ATPase, C-terminal domain"/>
    <property type="match status" value="1"/>
</dbReference>
<dbReference type="InterPro" id="IPR011712">
    <property type="entry name" value="Sig_transdc_His_kin_sub3_dim/P"/>
</dbReference>
<keyword evidence="2" id="KW-0418">Kinase</keyword>
<protein>
    <recommendedName>
        <fullName evidence="10">Signal transduction histidine kinase</fullName>
    </recommendedName>
</protein>
<evidence type="ECO:0000259" key="7">
    <source>
        <dbReference type="Pfam" id="PF07730"/>
    </source>
</evidence>
<evidence type="ECO:0000313" key="9">
    <source>
        <dbReference type="Proteomes" id="UP000612585"/>
    </source>
</evidence>
<dbReference type="InterPro" id="IPR036890">
    <property type="entry name" value="HATPase_C_sf"/>
</dbReference>
<dbReference type="GO" id="GO:0016020">
    <property type="term" value="C:membrane"/>
    <property type="evidence" value="ECO:0007669"/>
    <property type="project" value="InterPro"/>
</dbReference>
<dbReference type="RefSeq" id="WP_203995604.1">
    <property type="nucleotide sequence ID" value="NZ_BOPG01000026.1"/>
</dbReference>
<feature type="transmembrane region" description="Helical" evidence="5">
    <location>
        <begin position="142"/>
        <end position="161"/>
    </location>
</feature>